<keyword evidence="6" id="KW-1185">Reference proteome</keyword>
<dbReference type="Pfam" id="PF03480">
    <property type="entry name" value="DctP"/>
    <property type="match status" value="1"/>
</dbReference>
<dbReference type="PANTHER" id="PTHR33376">
    <property type="match status" value="1"/>
</dbReference>
<comment type="similarity">
    <text evidence="1">Belongs to the bacterial solute-binding protein 7 family.</text>
</comment>
<comment type="caution">
    <text evidence="5">The sequence shown here is derived from an EMBL/GenBank/DDBJ whole genome shotgun (WGS) entry which is preliminary data.</text>
</comment>
<dbReference type="PANTHER" id="PTHR33376:SF7">
    <property type="entry name" value="C4-DICARBOXYLATE-BINDING PROTEIN DCTB"/>
    <property type="match status" value="1"/>
</dbReference>
<feature type="signal peptide" evidence="4">
    <location>
        <begin position="1"/>
        <end position="29"/>
    </location>
</feature>
<dbReference type="EMBL" id="AAPJ01000005">
    <property type="protein sequence ID" value="EAS49261.1"/>
    <property type="molecule type" value="Genomic_DNA"/>
</dbReference>
<dbReference type="InterPro" id="IPR038404">
    <property type="entry name" value="TRAP_DctP_sf"/>
</dbReference>
<keyword evidence="2" id="KW-0813">Transport</keyword>
<dbReference type="GO" id="GO:0030288">
    <property type="term" value="C:outer membrane-bounded periplasmic space"/>
    <property type="evidence" value="ECO:0007669"/>
    <property type="project" value="InterPro"/>
</dbReference>
<feature type="chain" id="PRO_5004197627" evidence="4">
    <location>
        <begin position="30"/>
        <end position="330"/>
    </location>
</feature>
<dbReference type="Gene3D" id="3.40.190.170">
    <property type="entry name" value="Bacterial extracellular solute-binding protein, family 7"/>
    <property type="match status" value="1"/>
</dbReference>
<evidence type="ECO:0000313" key="5">
    <source>
        <dbReference type="EMBL" id="EAS49261.1"/>
    </source>
</evidence>
<evidence type="ECO:0000313" key="6">
    <source>
        <dbReference type="Proteomes" id="UP000000321"/>
    </source>
</evidence>
<reference evidence="5 6" key="1">
    <citation type="journal article" date="2008" name="Appl. Environ. Microbiol.">
        <title>Genomic insights into Mn(II) oxidation by the marine alphaproteobacterium Aurantimonas sp. strain SI85-9A1.</title>
        <authorList>
            <person name="Dick G.J."/>
            <person name="Podell S."/>
            <person name="Johnson H.A."/>
            <person name="Rivera-Espinoza Y."/>
            <person name="Bernier-Latmani R."/>
            <person name="McCarthy J.K."/>
            <person name="Torpey J.W."/>
            <person name="Clement B.G."/>
            <person name="Gaasterland T."/>
            <person name="Tebo B.M."/>
        </authorList>
    </citation>
    <scope>NUCLEOTIDE SEQUENCE [LARGE SCALE GENOMIC DNA]</scope>
    <source>
        <strain evidence="5 6">SI85-9A1</strain>
    </source>
</reference>
<organism evidence="5 6">
    <name type="scientific">Aurantimonas manganoxydans (strain ATCC BAA-1229 / DSM 21871 / SI85-9A1)</name>
    <dbReference type="NCBI Taxonomy" id="287752"/>
    <lineage>
        <taxon>Bacteria</taxon>
        <taxon>Pseudomonadati</taxon>
        <taxon>Pseudomonadota</taxon>
        <taxon>Alphaproteobacteria</taxon>
        <taxon>Hyphomicrobiales</taxon>
        <taxon>Aurantimonadaceae</taxon>
        <taxon>Aurantimonas</taxon>
    </lineage>
</organism>
<dbReference type="HOGENOM" id="CLU_036176_1_3_5"/>
<evidence type="ECO:0000256" key="4">
    <source>
        <dbReference type="SAM" id="SignalP"/>
    </source>
</evidence>
<proteinExistence type="inferred from homology"/>
<evidence type="ECO:0000256" key="3">
    <source>
        <dbReference type="ARBA" id="ARBA00022729"/>
    </source>
</evidence>
<dbReference type="PIRSF" id="PIRSF006470">
    <property type="entry name" value="DctB"/>
    <property type="match status" value="1"/>
</dbReference>
<evidence type="ECO:0000256" key="2">
    <source>
        <dbReference type="ARBA" id="ARBA00022448"/>
    </source>
</evidence>
<dbReference type="BioCyc" id="AURANTIMONAS:SI859A1_02862-MONOMER"/>
<dbReference type="InterPro" id="IPR004682">
    <property type="entry name" value="TRAP_DctP"/>
</dbReference>
<sequence>MKTGRKPMNIRSLMLGVAAVALMGSAAGAQEVLKMGHVGDPGSLYEATAENFATCVKDTGTATVEVYGSSQLGNDEEMLQKLKLGQISMSLPSSIMSSVSPTFGVFEMPYLIKDREHMKKVRDTMRDIFVDAAGERGYRILGFWENGFRNVTNNVRPVKVPADLEGIKLRTPKGEWRVKMFQSYGANPTPMAFSEVFTALKTGVIDGQENPLAQIYSGKFQEVQKYLSMTGHVYSPAYLATSSRNWDSWSDEIKTAVQDCATKASDFAYEQSAKMDADLIGEIEKAGVEVNEADKDAFIAASKPIYEEFGQQVEGGQKLVEDIQALASGN</sequence>
<dbReference type="CDD" id="cd13603">
    <property type="entry name" value="PBP2_TRAP_Siap_TeaA_like"/>
    <property type="match status" value="1"/>
</dbReference>
<keyword evidence="3 4" id="KW-0732">Signal</keyword>
<dbReference type="InterPro" id="IPR018389">
    <property type="entry name" value="DctP_fam"/>
</dbReference>
<protein>
    <submittedName>
        <fullName evidence="5">Substrate-binding protein, TRAP-type C4-dicarboxylate transporter, DctP subunit</fullName>
    </submittedName>
</protein>
<dbReference type="GO" id="GO:0055085">
    <property type="term" value="P:transmembrane transport"/>
    <property type="evidence" value="ECO:0007669"/>
    <property type="project" value="InterPro"/>
</dbReference>
<dbReference type="Proteomes" id="UP000000321">
    <property type="component" value="Unassembled WGS sequence"/>
</dbReference>
<accession>Q1YGG4</accession>
<dbReference type="AlphaFoldDB" id="Q1YGG4"/>
<dbReference type="NCBIfam" id="TIGR00787">
    <property type="entry name" value="dctP"/>
    <property type="match status" value="1"/>
</dbReference>
<evidence type="ECO:0000256" key="1">
    <source>
        <dbReference type="ARBA" id="ARBA00009023"/>
    </source>
</evidence>
<gene>
    <name evidence="5" type="ORF">SI859A1_02862</name>
</gene>
<name>Q1YGG4_AURMS</name>
<dbReference type="NCBIfam" id="NF037995">
    <property type="entry name" value="TRAP_S1"/>
    <property type="match status" value="1"/>
</dbReference>